<dbReference type="GO" id="GO:0015929">
    <property type="term" value="F:hexosaminidase activity"/>
    <property type="evidence" value="ECO:0007669"/>
    <property type="project" value="UniProtKB-ARBA"/>
</dbReference>
<dbReference type="PROSITE" id="PS52009">
    <property type="entry name" value="GH84"/>
    <property type="match status" value="1"/>
</dbReference>
<dbReference type="SUPFAM" id="SSF140657">
    <property type="entry name" value="Hyaluronidase post-catalytic domain-like"/>
    <property type="match status" value="1"/>
</dbReference>
<organism evidence="8 9">
    <name type="scientific">Actinacidiphila glaucinigra</name>
    <dbReference type="NCBI Taxonomy" id="235986"/>
    <lineage>
        <taxon>Bacteria</taxon>
        <taxon>Bacillati</taxon>
        <taxon>Actinomycetota</taxon>
        <taxon>Actinomycetes</taxon>
        <taxon>Kitasatosporales</taxon>
        <taxon>Streptomycetaceae</taxon>
        <taxon>Actinacidiphila</taxon>
    </lineage>
</organism>
<dbReference type="InterPro" id="IPR011496">
    <property type="entry name" value="O-GlcNAcase_cat"/>
</dbReference>
<dbReference type="InterPro" id="IPR000421">
    <property type="entry name" value="FA58C"/>
</dbReference>
<evidence type="ECO:0000313" key="9">
    <source>
        <dbReference type="Proteomes" id="UP000198280"/>
    </source>
</evidence>
<feature type="active site" description="Proton donor" evidence="3">
    <location>
        <position position="310"/>
    </location>
</feature>
<keyword evidence="5" id="KW-0732">Signal</keyword>
<dbReference type="PROSITE" id="PS50022">
    <property type="entry name" value="FA58C_3"/>
    <property type="match status" value="2"/>
</dbReference>
<dbReference type="Pfam" id="PF07555">
    <property type="entry name" value="NAGidase"/>
    <property type="match status" value="1"/>
</dbReference>
<evidence type="ECO:0000259" key="7">
    <source>
        <dbReference type="PROSITE" id="PS52009"/>
    </source>
</evidence>
<feature type="domain" description="F5/8 type C" evidence="6">
    <location>
        <begin position="998"/>
        <end position="1134"/>
    </location>
</feature>
<dbReference type="GO" id="GO:0005975">
    <property type="term" value="P:carbohydrate metabolic process"/>
    <property type="evidence" value="ECO:0007669"/>
    <property type="project" value="UniProtKB-ARBA"/>
</dbReference>
<dbReference type="InterPro" id="IPR029018">
    <property type="entry name" value="Hex-like_dom2"/>
</dbReference>
<comment type="similarity">
    <text evidence="3">Belongs to the glycosyl hydrolase 84 family.</text>
</comment>
<keyword evidence="2 3" id="KW-0326">Glycosidase</keyword>
<feature type="domain" description="F5/8 type C" evidence="6">
    <location>
        <begin position="634"/>
        <end position="783"/>
    </location>
</feature>
<name>A0A239LDY6_9ACTN</name>
<feature type="compositionally biased region" description="Low complexity" evidence="4">
    <location>
        <begin position="36"/>
        <end position="59"/>
    </location>
</feature>
<proteinExistence type="inferred from homology"/>
<dbReference type="Pfam" id="PF21774">
    <property type="entry name" value="NagJ_C"/>
    <property type="match status" value="1"/>
</dbReference>
<dbReference type="InterPro" id="IPR017853">
    <property type="entry name" value="GH"/>
</dbReference>
<dbReference type="Gene3D" id="1.20.58.460">
    <property type="entry name" value="Hyaluronidase post-catalytic domain-like"/>
    <property type="match status" value="1"/>
</dbReference>
<evidence type="ECO:0000259" key="6">
    <source>
        <dbReference type="PROSITE" id="PS50022"/>
    </source>
</evidence>
<evidence type="ECO:0000256" key="2">
    <source>
        <dbReference type="ARBA" id="ARBA00023295"/>
    </source>
</evidence>
<feature type="signal peptide" evidence="5">
    <location>
        <begin position="1"/>
        <end position="32"/>
    </location>
</feature>
<feature type="chain" id="PRO_5013009216" evidence="5">
    <location>
        <begin position="33"/>
        <end position="1136"/>
    </location>
</feature>
<feature type="region of interest" description="Disordered" evidence="4">
    <location>
        <begin position="1002"/>
        <end position="1023"/>
    </location>
</feature>
<dbReference type="SUPFAM" id="SSF55545">
    <property type="entry name" value="beta-N-acetylhexosaminidase-like domain"/>
    <property type="match status" value="1"/>
</dbReference>
<dbReference type="EMBL" id="FZOF01000019">
    <property type="protein sequence ID" value="SNT28847.1"/>
    <property type="molecule type" value="Genomic_DNA"/>
</dbReference>
<feature type="region of interest" description="Disordered" evidence="4">
    <location>
        <begin position="36"/>
        <end position="64"/>
    </location>
</feature>
<dbReference type="RefSeq" id="WP_089226955.1">
    <property type="nucleotide sequence ID" value="NZ_FZOF01000019.1"/>
</dbReference>
<evidence type="ECO:0000256" key="3">
    <source>
        <dbReference type="PROSITE-ProRule" id="PRU01353"/>
    </source>
</evidence>
<dbReference type="PANTHER" id="PTHR13170:SF16">
    <property type="entry name" value="PROTEIN O-GLCNACASE"/>
    <property type="match status" value="1"/>
</dbReference>
<dbReference type="Gene3D" id="2.60.120.260">
    <property type="entry name" value="Galactose-binding domain-like"/>
    <property type="match status" value="2"/>
</dbReference>
<dbReference type="InterPro" id="IPR008979">
    <property type="entry name" value="Galactose-bd-like_sf"/>
</dbReference>
<keyword evidence="1 3" id="KW-0378">Hydrolase</keyword>
<dbReference type="Gene3D" id="3.20.20.80">
    <property type="entry name" value="Glycosidases"/>
    <property type="match status" value="1"/>
</dbReference>
<keyword evidence="9" id="KW-1185">Reference proteome</keyword>
<dbReference type="InterPro" id="IPR051822">
    <property type="entry name" value="Glycosyl_Hydrolase_84"/>
</dbReference>
<gene>
    <name evidence="8" type="ORF">SAMN05216252_119112</name>
</gene>
<reference evidence="8 9" key="1">
    <citation type="submission" date="2017-06" db="EMBL/GenBank/DDBJ databases">
        <authorList>
            <person name="Kim H.J."/>
            <person name="Triplett B.A."/>
        </authorList>
    </citation>
    <scope>NUCLEOTIDE SEQUENCE [LARGE SCALE GENOMIC DNA]</scope>
    <source>
        <strain evidence="8 9">CGMCC 4.1858</strain>
    </source>
</reference>
<feature type="domain" description="GH84" evidence="7">
    <location>
        <begin position="195"/>
        <end position="475"/>
    </location>
</feature>
<accession>A0A239LDY6</accession>
<evidence type="ECO:0000256" key="4">
    <source>
        <dbReference type="SAM" id="MobiDB-lite"/>
    </source>
</evidence>
<sequence length="1136" mass="119346">MTPGRRTAATHTAALVAAVVGGVLGTAPAALAAPPVTPATAPGAADDTAAASTAPAVHPRPQSLRHRGAAVAVPDTATLVAGPGTDPYALSALRAILRGAGVTTLHEDAAKPRGLVVYAGGAPADSALRALGAAPIGDLPSGGYRLAVGRTGGRDVVALDGAGEDGLFHAAQTLRQLTTAEGLPGVVVRDWPAAATRGVAESFYGEPWTREQRLAQLDFLGRTKQNRYLYAPGDDPYRQERWREPYPAERRAEFRELSERARANHVTPAWALSPGQALCFSSREDRRALLRKADAMWALGFRAFQLQFQDVSYSEWHCDADADAYGNGPEAAARAQADVAGVLAAHLAERHGAVVPLSLLPTEYYQDGATEFRRELARVLDPGVEVAWTGVGVVPGEITGRQVADARAALQHPLLTMDNYPVNDFAEDRIFLGPYTGREPAVATASAGLLATAMRQPAASRIALFTVADYAWNPRGYDRAASWRAAIDDLAGPEPGARDALHALAGNQASSALDEGESAYLRPLIAEFLDAYAGGGRERVEKAAARLREAFTTMRGAPERLDGLAGGSFGGEVRPWLSQLARYGSAGEHAVDMLVALRAGDGTGAWKDRLALERARRRIANSPATVGHGVLDPFLAKSLATADAWTGVRTAGRKATATLGSARSTDLSLMTDGKDGTAWASDAPPQRDDTFGVDLGATRTIHSVRVAMGAEQPGPERDDYLREAVLEYSAGDEGGWRTAATVNDDRTVTARLPEGTRARYVRLRATAPQENAVSVREFTVTTEDDGASGVYAADPSALAASDGDATTTVRVPAEGLTLEYGSARPLEALTVLTDTGPGAAGSVEVRVPGQGWRRLGALGGGWTELPAQGLRAEAVRVTPSAGAHPPVVHEVVPWYADRPAARMTLDRTETDLELGGAPATVTAELTDASPSAATVSLTAEAPKGVEAVTPGEVELPRGGKVVVPVRLSLPVDGVPGVYEVPLAFRAEGRTVRQTVTVHAYPRTGGPDLAAGAPATSSGDETADFPASALTDGDPATRWSSPVQDDAWVQAELPRATRVGRVVLRWQDAYASRYTVLTSADGQSWHTAAVVSDGRGGTESVRLEAPSDARFIRVQGLERGTKYGYSLYSMQAYAVTG</sequence>
<evidence type="ECO:0000256" key="5">
    <source>
        <dbReference type="SAM" id="SignalP"/>
    </source>
</evidence>
<dbReference type="InterPro" id="IPR015882">
    <property type="entry name" value="HEX_bac_N"/>
</dbReference>
<dbReference type="Proteomes" id="UP000198280">
    <property type="component" value="Unassembled WGS sequence"/>
</dbReference>
<dbReference type="Gene3D" id="3.30.379.10">
    <property type="entry name" value="Chitobiase/beta-hexosaminidase domain 2-like"/>
    <property type="match status" value="1"/>
</dbReference>
<dbReference type="PROSITE" id="PS51318">
    <property type="entry name" value="TAT"/>
    <property type="match status" value="1"/>
</dbReference>
<dbReference type="InterPro" id="IPR049019">
    <property type="entry name" value="NagJ-like_helical"/>
</dbReference>
<dbReference type="InterPro" id="IPR006311">
    <property type="entry name" value="TAT_signal"/>
</dbReference>
<dbReference type="GO" id="GO:1901135">
    <property type="term" value="P:carbohydrate derivative metabolic process"/>
    <property type="evidence" value="ECO:0007669"/>
    <property type="project" value="UniProtKB-ARBA"/>
</dbReference>
<dbReference type="SUPFAM" id="SSF51445">
    <property type="entry name" value="(Trans)glycosidases"/>
    <property type="match status" value="1"/>
</dbReference>
<dbReference type="AlphaFoldDB" id="A0A239LDY6"/>
<protein>
    <submittedName>
        <fullName evidence="8">Hyaluronoglucosaminidase</fullName>
    </submittedName>
</protein>
<evidence type="ECO:0000313" key="8">
    <source>
        <dbReference type="EMBL" id="SNT28847.1"/>
    </source>
</evidence>
<dbReference type="Pfam" id="PF02838">
    <property type="entry name" value="Glyco_hydro_20b"/>
    <property type="match status" value="1"/>
</dbReference>
<evidence type="ECO:0000256" key="1">
    <source>
        <dbReference type="ARBA" id="ARBA00022801"/>
    </source>
</evidence>
<dbReference type="Pfam" id="PF00754">
    <property type="entry name" value="F5_F8_type_C"/>
    <property type="match status" value="2"/>
</dbReference>
<dbReference type="OrthoDB" id="9760892at2"/>
<dbReference type="SUPFAM" id="SSF49785">
    <property type="entry name" value="Galactose-binding domain-like"/>
    <property type="match status" value="2"/>
</dbReference>
<dbReference type="PANTHER" id="PTHR13170">
    <property type="entry name" value="O-GLCNACASE"/>
    <property type="match status" value="1"/>
</dbReference>